<dbReference type="HOGENOM" id="CLU_1787933_0_0_1"/>
<gene>
    <name evidence="2" type="ORF">SCHCODRAFT_107238</name>
</gene>
<dbReference type="RefSeq" id="XP_003034609.1">
    <property type="nucleotide sequence ID" value="XM_003034563.1"/>
</dbReference>
<accession>D8PXN5</accession>
<dbReference type="VEuPathDB" id="FungiDB:SCHCODRAFT_02491866"/>
<dbReference type="AlphaFoldDB" id="D8PXN5"/>
<feature type="non-terminal residue" evidence="2">
    <location>
        <position position="145"/>
    </location>
</feature>
<dbReference type="KEGG" id="scm:SCHCO_02491866"/>
<feature type="region of interest" description="Disordered" evidence="1">
    <location>
        <begin position="1"/>
        <end position="36"/>
    </location>
</feature>
<feature type="compositionally biased region" description="Polar residues" evidence="1">
    <location>
        <begin position="12"/>
        <end position="26"/>
    </location>
</feature>
<proteinExistence type="predicted"/>
<keyword evidence="3" id="KW-1185">Reference proteome</keyword>
<evidence type="ECO:0000313" key="2">
    <source>
        <dbReference type="EMBL" id="EFI99706.1"/>
    </source>
</evidence>
<dbReference type="Proteomes" id="UP000007431">
    <property type="component" value="Unassembled WGS sequence"/>
</dbReference>
<sequence>MDDIKTTEGGMSLTSSISSGMRSCTTRSRREDTPMSKINGLMLPALRLPATARIGDPTTTRRRAVAFNAEELTFELSAFSPLRGVQIAESSRASAAESPVTHPTQSTGRGEEEERGEGEGRRRKGKGERERRGGGRVSSVRARVE</sequence>
<feature type="region of interest" description="Disordered" evidence="1">
    <location>
        <begin position="87"/>
        <end position="145"/>
    </location>
</feature>
<dbReference type="EMBL" id="GL377304">
    <property type="protein sequence ID" value="EFI99706.1"/>
    <property type="molecule type" value="Genomic_DNA"/>
</dbReference>
<evidence type="ECO:0000313" key="3">
    <source>
        <dbReference type="Proteomes" id="UP000007431"/>
    </source>
</evidence>
<dbReference type="InParanoid" id="D8PXN5"/>
<protein>
    <submittedName>
        <fullName evidence="2">Uncharacterized protein</fullName>
    </submittedName>
</protein>
<name>D8PXN5_SCHCM</name>
<reference evidence="2 3" key="1">
    <citation type="journal article" date="2010" name="Nat. Biotechnol.">
        <title>Genome sequence of the model mushroom Schizophyllum commune.</title>
        <authorList>
            <person name="Ohm R.A."/>
            <person name="de Jong J.F."/>
            <person name="Lugones L.G."/>
            <person name="Aerts A."/>
            <person name="Kothe E."/>
            <person name="Stajich J.E."/>
            <person name="de Vries R.P."/>
            <person name="Record E."/>
            <person name="Levasseur A."/>
            <person name="Baker S.E."/>
            <person name="Bartholomew K.A."/>
            <person name="Coutinho P.M."/>
            <person name="Erdmann S."/>
            <person name="Fowler T.J."/>
            <person name="Gathman A.C."/>
            <person name="Lombard V."/>
            <person name="Henrissat B."/>
            <person name="Knabe N."/>
            <person name="Kuees U."/>
            <person name="Lilly W.W."/>
            <person name="Lindquist E."/>
            <person name="Lucas S."/>
            <person name="Magnuson J.K."/>
            <person name="Piumi F."/>
            <person name="Raudaskoski M."/>
            <person name="Salamov A."/>
            <person name="Schmutz J."/>
            <person name="Schwarze F.W.M.R."/>
            <person name="vanKuyk P.A."/>
            <person name="Horton J.S."/>
            <person name="Grigoriev I.V."/>
            <person name="Woesten H.A.B."/>
        </authorList>
    </citation>
    <scope>NUCLEOTIDE SEQUENCE [LARGE SCALE GENOMIC DNA]</scope>
    <source>
        <strain evidence="3">H4-8 / FGSC 9210</strain>
    </source>
</reference>
<evidence type="ECO:0000256" key="1">
    <source>
        <dbReference type="SAM" id="MobiDB-lite"/>
    </source>
</evidence>
<organism evidence="3">
    <name type="scientific">Schizophyllum commune (strain H4-8 / FGSC 9210)</name>
    <name type="common">Split gill fungus</name>
    <dbReference type="NCBI Taxonomy" id="578458"/>
    <lineage>
        <taxon>Eukaryota</taxon>
        <taxon>Fungi</taxon>
        <taxon>Dikarya</taxon>
        <taxon>Basidiomycota</taxon>
        <taxon>Agaricomycotina</taxon>
        <taxon>Agaricomycetes</taxon>
        <taxon>Agaricomycetidae</taxon>
        <taxon>Agaricales</taxon>
        <taxon>Schizophyllaceae</taxon>
        <taxon>Schizophyllum</taxon>
    </lineage>
</organism>
<feature type="compositionally biased region" description="Low complexity" evidence="1">
    <location>
        <begin position="88"/>
        <end position="98"/>
    </location>
</feature>
<feature type="compositionally biased region" description="Basic and acidic residues" evidence="1">
    <location>
        <begin position="109"/>
        <end position="120"/>
    </location>
</feature>
<dbReference type="GeneID" id="9585806"/>